<dbReference type="Pfam" id="PF26571">
    <property type="entry name" value="VldE"/>
    <property type="match status" value="1"/>
</dbReference>
<comment type="caution">
    <text evidence="3">The sequence shown here is derived from an EMBL/GenBank/DDBJ whole genome shotgun (WGS) entry which is preliminary data.</text>
</comment>
<keyword evidence="1" id="KW-0732">Signal</keyword>
<organism evidence="3 4">
    <name type="scientific">Nocardioides bruguierae</name>
    <dbReference type="NCBI Taxonomy" id="2945102"/>
    <lineage>
        <taxon>Bacteria</taxon>
        <taxon>Bacillati</taxon>
        <taxon>Actinomycetota</taxon>
        <taxon>Actinomycetes</taxon>
        <taxon>Propionibacteriales</taxon>
        <taxon>Nocardioidaceae</taxon>
        <taxon>Nocardioides</taxon>
    </lineage>
</organism>
<evidence type="ECO:0000313" key="3">
    <source>
        <dbReference type="EMBL" id="MCM0620774.1"/>
    </source>
</evidence>
<reference evidence="3" key="1">
    <citation type="submission" date="2022-05" db="EMBL/GenBank/DDBJ databases">
        <authorList>
            <person name="Tuo L."/>
        </authorList>
    </citation>
    <scope>NUCLEOTIDE SEQUENCE</scope>
    <source>
        <strain evidence="3">BSK12Z-4</strain>
    </source>
</reference>
<gene>
    <name evidence="3" type="ORF">M8330_10770</name>
</gene>
<protein>
    <recommendedName>
        <fullName evidence="2">ARB-07466-like C-terminal domain-containing protein</fullName>
    </recommendedName>
</protein>
<dbReference type="EMBL" id="JAMOIL010000012">
    <property type="protein sequence ID" value="MCM0620774.1"/>
    <property type="molecule type" value="Genomic_DNA"/>
</dbReference>
<accession>A0A9X2DA16</accession>
<proteinExistence type="predicted"/>
<feature type="domain" description="ARB-07466-like C-terminal" evidence="2">
    <location>
        <begin position="83"/>
        <end position="162"/>
    </location>
</feature>
<feature type="signal peptide" evidence="1">
    <location>
        <begin position="1"/>
        <end position="39"/>
    </location>
</feature>
<evidence type="ECO:0000259" key="2">
    <source>
        <dbReference type="Pfam" id="PF26571"/>
    </source>
</evidence>
<name>A0A9X2DA16_9ACTN</name>
<keyword evidence="4" id="KW-1185">Reference proteome</keyword>
<dbReference type="AlphaFoldDB" id="A0A9X2DA16"/>
<evidence type="ECO:0000256" key="1">
    <source>
        <dbReference type="SAM" id="SignalP"/>
    </source>
</evidence>
<dbReference type="Proteomes" id="UP001139485">
    <property type="component" value="Unassembled WGS sequence"/>
</dbReference>
<dbReference type="RefSeq" id="WP_250827324.1">
    <property type="nucleotide sequence ID" value="NZ_JAMOIL010000012.1"/>
</dbReference>
<sequence length="218" mass="24049">MHHRTPAPSSAPARALLPALLAALALVLGTLVLAPAASAAPVEGYARYDGADECKPKAKRGTTFALTWTVKHYGGVAGGISRDCKRDKDVYSEHQEGRAYDWMVDARTTSGARKAKRFIRALTKKDPRGNADALARRMGIMYFIWDDHIYSASGGFEPRWYQNSACPERKKAYLKKCSATLRHRDHVHVSLSWKAARGNTSFYVKRIGSLADARAKKG</sequence>
<evidence type="ECO:0000313" key="4">
    <source>
        <dbReference type="Proteomes" id="UP001139485"/>
    </source>
</evidence>
<dbReference type="InterPro" id="IPR058593">
    <property type="entry name" value="ARB_07466-like_C"/>
</dbReference>
<feature type="chain" id="PRO_5040826344" description="ARB-07466-like C-terminal domain-containing protein" evidence="1">
    <location>
        <begin position="40"/>
        <end position="218"/>
    </location>
</feature>